<proteinExistence type="inferred from homology"/>
<dbReference type="InterPro" id="IPR020922">
    <property type="entry name" value="dITP/XTP_pyrophosphatase"/>
</dbReference>
<keyword evidence="7 10" id="KW-0546">Nucleotide metabolism</keyword>
<dbReference type="SUPFAM" id="SSF52972">
    <property type="entry name" value="ITPase-like"/>
    <property type="match status" value="1"/>
</dbReference>
<dbReference type="GO" id="GO:0009117">
    <property type="term" value="P:nucleotide metabolic process"/>
    <property type="evidence" value="ECO:0007669"/>
    <property type="project" value="UniProtKB-KW"/>
</dbReference>
<protein>
    <recommendedName>
        <fullName evidence="10">dITP/XTP pyrophosphatase</fullName>
        <ecNumber evidence="10">3.6.1.66</ecNumber>
    </recommendedName>
    <alternativeName>
        <fullName evidence="10">Non-canonical purine NTP pyrophosphatase</fullName>
    </alternativeName>
    <alternativeName>
        <fullName evidence="10">Non-standard purine NTP pyrophosphatase</fullName>
    </alternativeName>
    <alternativeName>
        <fullName evidence="10">Nucleoside-triphosphate diphosphatase</fullName>
    </alternativeName>
    <alternativeName>
        <fullName evidence="10">Nucleoside-triphosphate pyrophosphatase</fullName>
        <shortName evidence="10">NTPase</shortName>
    </alternativeName>
</protein>
<comment type="function">
    <text evidence="10">Pyrophosphatase that catalyzes the hydrolysis of nucleoside triphosphates to their monophosphate derivatives, with a high preference for the non-canonical purine nucleotides XTP (xanthosine triphosphate), dITP (deoxyinosine triphosphate) and ITP. Seems to function as a house-cleaning enzyme that removes non-canonical purine nucleotides from the nucleotide pool, thus preventing their incorporation into DNA/RNA and avoiding chromosomal lesions.</text>
</comment>
<keyword evidence="3 10" id="KW-0479">Metal-binding</keyword>
<dbReference type="EMBL" id="NPMS01000001">
    <property type="protein sequence ID" value="OZU89797.1"/>
    <property type="molecule type" value="Genomic_DNA"/>
</dbReference>
<dbReference type="GO" id="GO:0017111">
    <property type="term" value="F:ribonucleoside triphosphate phosphatase activity"/>
    <property type="evidence" value="ECO:0007669"/>
    <property type="project" value="InterPro"/>
</dbReference>
<dbReference type="OrthoDB" id="9807456at2"/>
<dbReference type="Proteomes" id="UP000216498">
    <property type="component" value="Unassembled WGS sequence"/>
</dbReference>
<feature type="binding site" evidence="10">
    <location>
        <position position="71"/>
    </location>
    <ligand>
        <name>Mg(2+)</name>
        <dbReference type="ChEBI" id="CHEBI:18420"/>
    </ligand>
</feature>
<gene>
    <name evidence="12" type="ORF">CIL03_01260</name>
</gene>
<keyword evidence="5 10" id="KW-0378">Hydrolase</keyword>
<feature type="binding site" evidence="10">
    <location>
        <position position="72"/>
    </location>
    <ligand>
        <name>substrate</name>
    </ligand>
</feature>
<dbReference type="PANTHER" id="PTHR11067">
    <property type="entry name" value="INOSINE TRIPHOSPHATE PYROPHOSPHATASE/HAM1 PROTEIN"/>
    <property type="match status" value="1"/>
</dbReference>
<keyword evidence="6 10" id="KW-0460">Magnesium</keyword>
<feature type="binding site" evidence="10">
    <location>
        <position position="42"/>
    </location>
    <ligand>
        <name>Mg(2+)</name>
        <dbReference type="ChEBI" id="CHEBI:18420"/>
    </ligand>
</feature>
<dbReference type="GO" id="GO:0036222">
    <property type="term" value="F:XTP diphosphatase activity"/>
    <property type="evidence" value="ECO:0007669"/>
    <property type="project" value="UniProtKB-UniRule"/>
</dbReference>
<dbReference type="GO" id="GO:0046872">
    <property type="term" value="F:metal ion binding"/>
    <property type="evidence" value="ECO:0007669"/>
    <property type="project" value="UniProtKB-KW"/>
</dbReference>
<dbReference type="NCBIfam" id="TIGR00042">
    <property type="entry name" value="RdgB/HAM1 family non-canonical purine NTP pyrophosphatase"/>
    <property type="match status" value="1"/>
</dbReference>
<comment type="catalytic activity">
    <reaction evidence="8 10">
        <text>dITP + H2O = dIMP + diphosphate + H(+)</text>
        <dbReference type="Rhea" id="RHEA:28342"/>
        <dbReference type="ChEBI" id="CHEBI:15377"/>
        <dbReference type="ChEBI" id="CHEBI:15378"/>
        <dbReference type="ChEBI" id="CHEBI:33019"/>
        <dbReference type="ChEBI" id="CHEBI:61194"/>
        <dbReference type="ChEBI" id="CHEBI:61382"/>
        <dbReference type="EC" id="3.6.1.66"/>
    </reaction>
</comment>
<evidence type="ECO:0000313" key="12">
    <source>
        <dbReference type="EMBL" id="OZU89797.1"/>
    </source>
</evidence>
<dbReference type="PANTHER" id="PTHR11067:SF9">
    <property type="entry name" value="INOSINE TRIPHOSPHATE PYROPHOSPHATASE"/>
    <property type="match status" value="1"/>
</dbReference>
<dbReference type="GO" id="GO:0036220">
    <property type="term" value="F:ITP diphosphatase activity"/>
    <property type="evidence" value="ECO:0007669"/>
    <property type="project" value="UniProtKB-UniRule"/>
</dbReference>
<dbReference type="AlphaFoldDB" id="A0A265NDB0"/>
<feature type="binding site" evidence="10">
    <location>
        <begin position="182"/>
        <end position="183"/>
    </location>
    <ligand>
        <name>substrate</name>
    </ligand>
</feature>
<evidence type="ECO:0000256" key="10">
    <source>
        <dbReference type="HAMAP-Rule" id="MF_01405"/>
    </source>
</evidence>
<evidence type="ECO:0000256" key="2">
    <source>
        <dbReference type="ARBA" id="ARBA00011738"/>
    </source>
</evidence>
<comment type="caution">
    <text evidence="12">The sequence shown here is derived from an EMBL/GenBank/DDBJ whole genome shotgun (WGS) entry which is preliminary data.</text>
</comment>
<name>A0A265NDB0_9BACI</name>
<dbReference type="RefSeq" id="WP_094883398.1">
    <property type="nucleotide sequence ID" value="NZ_NPMS01000001.1"/>
</dbReference>
<evidence type="ECO:0000256" key="4">
    <source>
        <dbReference type="ARBA" id="ARBA00022741"/>
    </source>
</evidence>
<feature type="binding site" evidence="10">
    <location>
        <begin position="154"/>
        <end position="157"/>
    </location>
    <ligand>
        <name>substrate</name>
    </ligand>
</feature>
<evidence type="ECO:0000256" key="6">
    <source>
        <dbReference type="ARBA" id="ARBA00022842"/>
    </source>
</evidence>
<comment type="catalytic activity">
    <reaction evidence="9 10">
        <text>XTP + H2O = XMP + diphosphate + H(+)</text>
        <dbReference type="Rhea" id="RHEA:28610"/>
        <dbReference type="ChEBI" id="CHEBI:15377"/>
        <dbReference type="ChEBI" id="CHEBI:15378"/>
        <dbReference type="ChEBI" id="CHEBI:33019"/>
        <dbReference type="ChEBI" id="CHEBI:57464"/>
        <dbReference type="ChEBI" id="CHEBI:61314"/>
        <dbReference type="EC" id="3.6.1.66"/>
    </reaction>
</comment>
<comment type="cofactor">
    <cofactor evidence="10">
        <name>Mg(2+)</name>
        <dbReference type="ChEBI" id="CHEBI:18420"/>
    </cofactor>
    <text evidence="10">Binds 1 Mg(2+) ion per subunit.</text>
</comment>
<sequence length="197" mass="21899">MKQIIIATKNKGKAKEFKEFFAGYGIETKSLLDFEKEIQDIEETGSTFEENAALKAEQIRDLLSVPVLADDSGLIIDALNGRPGIFSARYAGEPKSDQANIKKVLAELKTVPEKVRTARFICVLAIAIPGEETIFRTGYCEGKIDFEVKGSNGFGYDPIFTPEGYSKTMAQLSPAEKNSISHRKQAIIQLEEWMNNQ</sequence>
<reference evidence="12 13" key="1">
    <citation type="submission" date="2017-08" db="EMBL/GenBank/DDBJ databases">
        <title>Virgibacillus indicus sp. nov. and Virgibacillus profoundi sp. nov, two moderately halophilic bacteria isolated from marine sediment by using the Microfluidic Streak Plate.</title>
        <authorList>
            <person name="Xu B."/>
            <person name="Hu B."/>
            <person name="Wang J."/>
            <person name="Zhu Y."/>
            <person name="Huang L."/>
            <person name="Du W."/>
            <person name="Huang Y."/>
        </authorList>
    </citation>
    <scope>NUCLEOTIDE SEQUENCE [LARGE SCALE GENOMIC DNA]</scope>
    <source>
        <strain evidence="12 13">IO3-P2-C2</strain>
    </source>
</reference>
<organism evidence="12 13">
    <name type="scientific">Virgibacillus indicus</name>
    <dbReference type="NCBI Taxonomy" id="2024554"/>
    <lineage>
        <taxon>Bacteria</taxon>
        <taxon>Bacillati</taxon>
        <taxon>Bacillota</taxon>
        <taxon>Bacilli</taxon>
        <taxon>Bacillales</taxon>
        <taxon>Bacillaceae</taxon>
        <taxon>Virgibacillus</taxon>
    </lineage>
</organism>
<dbReference type="NCBIfam" id="NF011397">
    <property type="entry name" value="PRK14822.1"/>
    <property type="match status" value="1"/>
</dbReference>
<feature type="binding site" evidence="10">
    <location>
        <position position="177"/>
    </location>
    <ligand>
        <name>substrate</name>
    </ligand>
</feature>
<evidence type="ECO:0000256" key="11">
    <source>
        <dbReference type="RuleBase" id="RU003781"/>
    </source>
</evidence>
<dbReference type="InterPro" id="IPR002637">
    <property type="entry name" value="RdgB/HAM1"/>
</dbReference>
<dbReference type="CDD" id="cd00515">
    <property type="entry name" value="HAM1"/>
    <property type="match status" value="1"/>
</dbReference>
<dbReference type="EC" id="3.6.1.66" evidence="10"/>
<dbReference type="Pfam" id="PF01725">
    <property type="entry name" value="Ham1p_like"/>
    <property type="match status" value="1"/>
</dbReference>
<feature type="active site" description="Proton acceptor" evidence="10">
    <location>
        <position position="71"/>
    </location>
</feature>
<comment type="similarity">
    <text evidence="1 10 11">Belongs to the HAM1 NTPase family.</text>
</comment>
<evidence type="ECO:0000256" key="9">
    <source>
        <dbReference type="ARBA" id="ARBA00052017"/>
    </source>
</evidence>
<feature type="binding site" evidence="10">
    <location>
        <begin position="8"/>
        <end position="13"/>
    </location>
    <ligand>
        <name>substrate</name>
    </ligand>
</feature>
<keyword evidence="13" id="KW-1185">Reference proteome</keyword>
<evidence type="ECO:0000256" key="7">
    <source>
        <dbReference type="ARBA" id="ARBA00023080"/>
    </source>
</evidence>
<keyword evidence="4 10" id="KW-0547">Nucleotide-binding</keyword>
<accession>A0A265NDB0</accession>
<dbReference type="Gene3D" id="3.90.950.10">
    <property type="match status" value="1"/>
</dbReference>
<comment type="catalytic activity">
    <reaction evidence="10">
        <text>ITP + H2O = IMP + diphosphate + H(+)</text>
        <dbReference type="Rhea" id="RHEA:29399"/>
        <dbReference type="ChEBI" id="CHEBI:15377"/>
        <dbReference type="ChEBI" id="CHEBI:15378"/>
        <dbReference type="ChEBI" id="CHEBI:33019"/>
        <dbReference type="ChEBI" id="CHEBI:58053"/>
        <dbReference type="ChEBI" id="CHEBI:61402"/>
        <dbReference type="EC" id="3.6.1.66"/>
    </reaction>
</comment>
<dbReference type="InterPro" id="IPR029001">
    <property type="entry name" value="ITPase-like_fam"/>
</dbReference>
<dbReference type="GO" id="GO:0035870">
    <property type="term" value="F:dITP diphosphatase activity"/>
    <property type="evidence" value="ECO:0007669"/>
    <property type="project" value="UniProtKB-UniRule"/>
</dbReference>
<evidence type="ECO:0000256" key="1">
    <source>
        <dbReference type="ARBA" id="ARBA00008023"/>
    </source>
</evidence>
<dbReference type="GO" id="GO:0009146">
    <property type="term" value="P:purine nucleoside triphosphate catabolic process"/>
    <property type="evidence" value="ECO:0007669"/>
    <property type="project" value="UniProtKB-UniRule"/>
</dbReference>
<dbReference type="HAMAP" id="MF_01405">
    <property type="entry name" value="Non_canon_purine_NTPase"/>
    <property type="match status" value="1"/>
</dbReference>
<evidence type="ECO:0000256" key="8">
    <source>
        <dbReference type="ARBA" id="ARBA00051875"/>
    </source>
</evidence>
<evidence type="ECO:0000313" key="13">
    <source>
        <dbReference type="Proteomes" id="UP000216498"/>
    </source>
</evidence>
<dbReference type="FunFam" id="3.90.950.10:FF:000001">
    <property type="entry name" value="dITP/XTP pyrophosphatase"/>
    <property type="match status" value="1"/>
</dbReference>
<dbReference type="GO" id="GO:0005829">
    <property type="term" value="C:cytosol"/>
    <property type="evidence" value="ECO:0007669"/>
    <property type="project" value="TreeGrafter"/>
</dbReference>
<evidence type="ECO:0000256" key="5">
    <source>
        <dbReference type="ARBA" id="ARBA00022801"/>
    </source>
</evidence>
<dbReference type="GO" id="GO:0000166">
    <property type="term" value="F:nucleotide binding"/>
    <property type="evidence" value="ECO:0007669"/>
    <property type="project" value="UniProtKB-KW"/>
</dbReference>
<evidence type="ECO:0000256" key="3">
    <source>
        <dbReference type="ARBA" id="ARBA00022723"/>
    </source>
</evidence>
<comment type="subunit">
    <text evidence="2 10">Homodimer.</text>
</comment>